<dbReference type="GO" id="GO:0034474">
    <property type="term" value="P:U2 snRNA 3'-end processing"/>
    <property type="evidence" value="ECO:0007669"/>
    <property type="project" value="InterPro"/>
</dbReference>
<feature type="compositionally biased region" description="Basic and acidic residues" evidence="1">
    <location>
        <begin position="249"/>
        <end position="271"/>
    </location>
</feature>
<proteinExistence type="predicted"/>
<accession>A0AAF3EP42</accession>
<dbReference type="WBParaSite" id="MBELARI_LOCUS15834">
    <property type="protein sequence ID" value="MBELARI_LOCUS15834"/>
    <property type="gene ID" value="MBELARI_LOCUS15834"/>
</dbReference>
<dbReference type="Pfam" id="PF12432">
    <property type="entry name" value="INTS1_RP2B-bd"/>
    <property type="match status" value="1"/>
</dbReference>
<evidence type="ECO:0000313" key="4">
    <source>
        <dbReference type="Proteomes" id="UP000887575"/>
    </source>
</evidence>
<dbReference type="Proteomes" id="UP000887575">
    <property type="component" value="Unassembled WGS sequence"/>
</dbReference>
<keyword evidence="4" id="KW-1185">Reference proteome</keyword>
<evidence type="ECO:0000313" key="5">
    <source>
        <dbReference type="WBParaSite" id="MBELARI_LOCUS15834"/>
    </source>
</evidence>
<dbReference type="GO" id="GO:0032039">
    <property type="term" value="C:integrator complex"/>
    <property type="evidence" value="ECO:0007669"/>
    <property type="project" value="InterPro"/>
</dbReference>
<sequence length="1720" mass="193946">MRPRPSINAIGPGKRPISMVSAHNAIPLTKKPRNEEPSSSAVQPVQRPLIELEDLQAFAAKGKCNEIDEANFNEAINKAIDEAKYNKACRLIVAYLLKVIKKSQTTSKGAFDAEQMAQIGKIITGNGEKLTNVFMYKVLFWGLSMMKNSPSVKQGLFVAMITRLAMDQPQLHPFLLQAFLADCLGERIWIDKPHSEQLVSLILKRFNTKFPSLDSVLYKMTAGEISPPAWIPNSDAVDKFPPNTEGMTEEEREKEQKRRRKEKETGKQPSEDKEDETLPPLRINIVADALTFLRRSLEQQTDSPKLLRTLTVFCGLGEIRLAAASRMDNWLQNPKVQKQALELLFFLGVNIEDLTNKHDAEAIGHLLRMKSLKSKQVQSVFNALTNHITTNAENCRIFTKELALNEFGPQATRSPHNMILLQSMFQHNNSLQTKVFAEEMCDILFERQDMIRAACIMIRELIRSHLRADFSFSRFLAAYLNSCSTRMFSGKHFNDETVMKTTLSICSLIVWIGISQQVRDEFSKRRQGEAFNTTIFNRFSNELNEHYENGIKWLRSACSMFDDKKDYVLRLYSILFLDKGSFLINTDGGPSEPEWAICQRIIAETHPTTRLISLIISDQSLQQTDCIQILHLITERLAKNLTFADEMLPFIEGLSIETIDAVYELARYKSRSVTNNQPSPLFIVDLFWRITFVTFVWTCLGTSTLLKNVHQKYANLRLLMLVGITENVVLPATLAKKIKENENSLMKEQQRVILEIEKADSHNANLSLEESELNKICFVNPMSDIYRAPPAELIASIGAFCKAHKIGARLCETRSPDLLHEFIELVGTGEALYAITSFINRDPGAISTLSLEALCEVVLLRSIDETSGSDDNWMVQKEKIFERLMESSKSDTKVLFFILDKLTNARDPNQRTAMLKILNTIYSQKFESIDDDDDPVEFLQIVPTLGNFGTERYSFIISLAGACKFETNSGHLKKYLKFINDHVSPQDDFGKVVRILSPIGLMKDQTIKTEMLNLHLRYNQAMKERGEVDLTSDNLCVVQFKKGKIHLDYDVILSQIQLLCSSLHSENGVARKELLDLWFPEDGSKVQVMQKNETLNIFNETLLASMLCTEDERIVNVALSGITPESAVALLRRFGLALNCASRLLLMLDKLKIDLVDLPEALKTLPFAIGYRTRGAKGGDQFVKVLNNKKQPEVNKEEAHEFLICDPLPRQSPPPTCMMPQLLDAKDIVNKIKTAIAASSELNFESSEVCSIYSNEKVALECLELVEGSLKYLLDHPDTFLQIMLLLSSAAERFPAVQTQLATWSIKVLKGAQPPPVVAGILQNFASTIATAKKMQKVQLNNADDVLKQLQEKDDINNAERSRLVAYFLQFRPEIVDGGKHMMEQAEALFLSKNQTVVWLCSQLPQHCLPETMVSILAFLLSNFNSKLNPSSVLSFLSFCANSGNGLVFKKANDAQLNVLAQYLCAAVLVDTKFDELAVSIVVAVETSAGSRVLRPIIETCIREASLGLGLVKQEPIKRLISNVNERYPCLQVDMINGLALLSFVNWRADESDNKATQLLTGAFSATNPENAKKMVDQLETLLRVYPKIIERQIGMLSRLLAQLVSMNSRNVKERMSLVAFSIRVLYQLIPVAEQGTLEHIDALISVLISFAERHLLEKRQTINETILRTCLRYLDSHQTRAQALLSEHPETILKLCDGIADRYFVEQIQAAVRGARTNN</sequence>
<dbReference type="InterPro" id="IPR022145">
    <property type="entry name" value="INTS1_RPB2-bd"/>
</dbReference>
<evidence type="ECO:0000259" key="2">
    <source>
        <dbReference type="Pfam" id="PF12432"/>
    </source>
</evidence>
<protein>
    <submittedName>
        <fullName evidence="5">DUF3677 domain-containing protein</fullName>
    </submittedName>
</protein>
<dbReference type="Pfam" id="PF22929">
    <property type="entry name" value="INTS1_INTS2-bd"/>
    <property type="match status" value="1"/>
</dbReference>
<feature type="region of interest" description="Disordered" evidence="1">
    <location>
        <begin position="232"/>
        <end position="278"/>
    </location>
</feature>
<dbReference type="PANTHER" id="PTHR21224">
    <property type="entry name" value="INTEGRATOR COMPLEX SUBUNIT 1"/>
    <property type="match status" value="1"/>
</dbReference>
<evidence type="ECO:0000256" key="1">
    <source>
        <dbReference type="SAM" id="MobiDB-lite"/>
    </source>
</evidence>
<reference evidence="5" key="1">
    <citation type="submission" date="2024-02" db="UniProtKB">
        <authorList>
            <consortium name="WormBaseParasite"/>
        </authorList>
    </citation>
    <scope>IDENTIFICATION</scope>
</reference>
<organism evidence="4 5">
    <name type="scientific">Mesorhabditis belari</name>
    <dbReference type="NCBI Taxonomy" id="2138241"/>
    <lineage>
        <taxon>Eukaryota</taxon>
        <taxon>Metazoa</taxon>
        <taxon>Ecdysozoa</taxon>
        <taxon>Nematoda</taxon>
        <taxon>Chromadorea</taxon>
        <taxon>Rhabditida</taxon>
        <taxon>Rhabditina</taxon>
        <taxon>Rhabditomorpha</taxon>
        <taxon>Rhabditoidea</taxon>
        <taxon>Rhabditidae</taxon>
        <taxon>Mesorhabditinae</taxon>
        <taxon>Mesorhabditis</taxon>
    </lineage>
</organism>
<feature type="domain" description="Integrator complex subunit 1 RPB2-binding" evidence="2">
    <location>
        <begin position="289"/>
        <end position="437"/>
    </location>
</feature>
<dbReference type="InterPro" id="IPR038902">
    <property type="entry name" value="INTS1"/>
</dbReference>
<evidence type="ECO:0000259" key="3">
    <source>
        <dbReference type="Pfam" id="PF22929"/>
    </source>
</evidence>
<dbReference type="InterPro" id="IPR053966">
    <property type="entry name" value="INTS1_INTS2-bd"/>
</dbReference>
<name>A0AAF3EP42_9BILA</name>
<feature type="domain" description="Integrator complex subunit 1 INTS2-binding" evidence="3">
    <location>
        <begin position="909"/>
        <end position="1151"/>
    </location>
</feature>
<dbReference type="PANTHER" id="PTHR21224:SF1">
    <property type="entry name" value="INTEGRATOR COMPLEX SUBUNIT 1"/>
    <property type="match status" value="1"/>
</dbReference>